<name>A0A6I3KM17_9HYPH</name>
<gene>
    <name evidence="1" type="ORF">GIW81_14130</name>
</gene>
<accession>A0A6I3KM17</accession>
<organism evidence="1 2">
    <name type="scientific">Hyphomicrobium album</name>
    <dbReference type="NCBI Taxonomy" id="2665159"/>
    <lineage>
        <taxon>Bacteria</taxon>
        <taxon>Pseudomonadati</taxon>
        <taxon>Pseudomonadota</taxon>
        <taxon>Alphaproteobacteria</taxon>
        <taxon>Hyphomicrobiales</taxon>
        <taxon>Hyphomicrobiaceae</taxon>
        <taxon>Hyphomicrobium</taxon>
    </lineage>
</organism>
<evidence type="ECO:0000313" key="1">
    <source>
        <dbReference type="EMBL" id="MTD95473.1"/>
    </source>
</evidence>
<dbReference type="AlphaFoldDB" id="A0A6I3KM17"/>
<dbReference type="PANTHER" id="PTHR36451">
    <property type="entry name" value="PAPS-DEPENDENT SULFOTRANSFERASE STF3"/>
    <property type="match status" value="1"/>
</dbReference>
<keyword evidence="2" id="KW-1185">Reference proteome</keyword>
<dbReference type="SUPFAM" id="SSF52540">
    <property type="entry name" value="P-loop containing nucleoside triphosphate hydrolases"/>
    <property type="match status" value="1"/>
</dbReference>
<reference evidence="1 2" key="1">
    <citation type="submission" date="2019-11" db="EMBL/GenBank/DDBJ databases">
        <title>Identification of a novel strain.</title>
        <authorList>
            <person name="Xu Q."/>
            <person name="Wang G."/>
        </authorList>
    </citation>
    <scope>NUCLEOTIDE SEQUENCE [LARGE SCALE GENOMIC DNA]</scope>
    <source>
        <strain evidence="2">xq</strain>
    </source>
</reference>
<proteinExistence type="predicted"/>
<dbReference type="InterPro" id="IPR052736">
    <property type="entry name" value="Stf3_sulfotransferase"/>
</dbReference>
<comment type="caution">
    <text evidence="1">The sequence shown here is derived from an EMBL/GenBank/DDBJ whole genome shotgun (WGS) entry which is preliminary data.</text>
</comment>
<evidence type="ECO:0000313" key="2">
    <source>
        <dbReference type="Proteomes" id="UP000440694"/>
    </source>
</evidence>
<dbReference type="EMBL" id="WMBQ01000002">
    <property type="protein sequence ID" value="MTD95473.1"/>
    <property type="molecule type" value="Genomic_DNA"/>
</dbReference>
<sequence length="417" mass="47884">MLRRRRLSSGIRLGPPLPFRLLNTLGPLVKSLGLWPRVDVDRQMRATEKKYKRNNWTPELKRALPPRAEGFNSQDADLSLFGALVIRGQFLKSMDNALALEDLIARYPQILDEKIRRPLFVLGLARTGTTLLQRLLSLHSGARYLPFWEGYTPYPRQVGNHQGGKDGRYREAKNRLKLLNWVGEEFNKIHPIAIDDPEECYHLFRNHFLVPPGFDFANVPSYWRWWDDRAHADCYRMHKRQLQALQWLNPNQHWVLKCPNHLSGLKHLLETYPDARIVNTHRDPLKTVPSLCSLTAVMWGMTSDKNDLPTIAEFVLDLAENCEAAGRAAMHVVPRDQILHVEYDELVRDPAAMAVSIYERFGYPADASLKARMSKWLAENPSDKHGKHTYALEDFGLTPEIIRKRLAVPPVRSAAGA</sequence>
<dbReference type="Proteomes" id="UP000440694">
    <property type="component" value="Unassembled WGS sequence"/>
</dbReference>
<evidence type="ECO:0008006" key="3">
    <source>
        <dbReference type="Google" id="ProtNLM"/>
    </source>
</evidence>
<dbReference type="Gene3D" id="3.40.50.300">
    <property type="entry name" value="P-loop containing nucleotide triphosphate hydrolases"/>
    <property type="match status" value="1"/>
</dbReference>
<protein>
    <recommendedName>
        <fullName evidence="3">Sulfotransferase family protein</fullName>
    </recommendedName>
</protein>
<dbReference type="PANTHER" id="PTHR36451:SF1">
    <property type="entry name" value="OMEGA-HYDROXY-BETA-DIHYDROMENAQUINONE-9 SULFOTRANSFERASE STF3"/>
    <property type="match status" value="1"/>
</dbReference>
<dbReference type="InterPro" id="IPR027417">
    <property type="entry name" value="P-loop_NTPase"/>
</dbReference>
<dbReference type="Pfam" id="PF13469">
    <property type="entry name" value="Sulfotransfer_3"/>
    <property type="match status" value="1"/>
</dbReference>